<dbReference type="Gene3D" id="3.20.20.190">
    <property type="entry name" value="Phosphatidylinositol (PI) phosphodiesterase"/>
    <property type="match status" value="1"/>
</dbReference>
<comment type="caution">
    <text evidence="4">The sequence shown here is derived from an EMBL/GenBank/DDBJ whole genome shotgun (WGS) entry which is preliminary data.</text>
</comment>
<keyword evidence="5" id="KW-1185">Reference proteome</keyword>
<dbReference type="PANTHER" id="PTHR31571">
    <property type="entry name" value="ALTERED INHERITANCE OF MITOCHONDRIA PROTEIN 6"/>
    <property type="match status" value="1"/>
</dbReference>
<dbReference type="OrthoDB" id="4153866at2759"/>
<dbReference type="PANTHER" id="PTHR31571:SF1">
    <property type="entry name" value="ALTERED INHERITANCE OF MITOCHONDRIA PROTEIN 6"/>
    <property type="match status" value="1"/>
</dbReference>
<dbReference type="Proteomes" id="UP000467700">
    <property type="component" value="Unassembled WGS sequence"/>
</dbReference>
<keyword evidence="3" id="KW-0732">Signal</keyword>
<organism evidence="4 5">
    <name type="scientific">Cyclocybe aegerita</name>
    <name type="common">Black poplar mushroom</name>
    <name type="synonym">Agrocybe aegerita</name>
    <dbReference type="NCBI Taxonomy" id="1973307"/>
    <lineage>
        <taxon>Eukaryota</taxon>
        <taxon>Fungi</taxon>
        <taxon>Dikarya</taxon>
        <taxon>Basidiomycota</taxon>
        <taxon>Agaricomycotina</taxon>
        <taxon>Agaricomycetes</taxon>
        <taxon>Agaricomycetidae</taxon>
        <taxon>Agaricales</taxon>
        <taxon>Agaricineae</taxon>
        <taxon>Bolbitiaceae</taxon>
        <taxon>Cyclocybe</taxon>
    </lineage>
</organism>
<proteinExistence type="inferred from homology"/>
<dbReference type="InterPro" id="IPR051236">
    <property type="entry name" value="HAT_RTT109-like"/>
</dbReference>
<evidence type="ECO:0000256" key="3">
    <source>
        <dbReference type="SAM" id="SignalP"/>
    </source>
</evidence>
<name>A0A8S0XNX2_CYCAE</name>
<dbReference type="EMBL" id="CACVBS010000058">
    <property type="protein sequence ID" value="CAA7267263.1"/>
    <property type="molecule type" value="Genomic_DNA"/>
</dbReference>
<accession>A0A8S0XNX2</accession>
<evidence type="ECO:0000313" key="5">
    <source>
        <dbReference type="Proteomes" id="UP000467700"/>
    </source>
</evidence>
<dbReference type="SUPFAM" id="SSF51695">
    <property type="entry name" value="PLC-like phosphodiesterases"/>
    <property type="match status" value="1"/>
</dbReference>
<dbReference type="AlphaFoldDB" id="A0A8S0XNX2"/>
<feature type="signal peptide" evidence="3">
    <location>
        <begin position="1"/>
        <end position="18"/>
    </location>
</feature>
<sequence length="307" mass="32808">MVALSFFWVLAVPIGISAAPTPEDFFSLAKRAVCGSTAGINPLPIHSHNDYTRNIALCDALANSASSIEADIWWRDNTLFVAHLEIERDSSRTLQSLYVQPLLTLLNAANPGGVKPGVRPKGLWPSSPNTALQLLIEPKSNGDAAFPPIVAALKPLADAGYLTTYANGVLTESAITVVGTGNTPLALVQAQNPRTFFFDAPLTALAPGTNTQYTNTLSPLASADYLAVVGWLGIGSISANSRATIRSLVANAHARGIKVRFWGSPGKFLGIDGPMKAVWKELLDGGVDWMNVDNLTTARDYYLNYIK</sequence>
<evidence type="ECO:0000256" key="1">
    <source>
        <dbReference type="ARBA" id="ARBA00008858"/>
    </source>
</evidence>
<protein>
    <recommendedName>
        <fullName evidence="2">Altered inheritance of mitochondria protein 6</fullName>
    </recommendedName>
</protein>
<gene>
    <name evidence="4" type="ORF">AAE3_LOCUS9511</name>
</gene>
<feature type="chain" id="PRO_5035830141" description="Altered inheritance of mitochondria protein 6" evidence="3">
    <location>
        <begin position="19"/>
        <end position="307"/>
    </location>
</feature>
<dbReference type="InterPro" id="IPR017946">
    <property type="entry name" value="PLC-like_Pdiesterase_TIM-brl"/>
</dbReference>
<reference evidence="4 5" key="1">
    <citation type="submission" date="2020-01" db="EMBL/GenBank/DDBJ databases">
        <authorList>
            <person name="Gupta K D."/>
        </authorList>
    </citation>
    <scope>NUCLEOTIDE SEQUENCE [LARGE SCALE GENOMIC DNA]</scope>
</reference>
<comment type="similarity">
    <text evidence="1">Belongs to the AIM6 family.</text>
</comment>
<evidence type="ECO:0000256" key="2">
    <source>
        <dbReference type="ARBA" id="ARBA00014286"/>
    </source>
</evidence>
<evidence type="ECO:0000313" key="4">
    <source>
        <dbReference type="EMBL" id="CAA7267263.1"/>
    </source>
</evidence>
<dbReference type="GO" id="GO:0008081">
    <property type="term" value="F:phosphoric diester hydrolase activity"/>
    <property type="evidence" value="ECO:0007669"/>
    <property type="project" value="InterPro"/>
</dbReference>
<dbReference type="GO" id="GO:0006629">
    <property type="term" value="P:lipid metabolic process"/>
    <property type="evidence" value="ECO:0007669"/>
    <property type="project" value="InterPro"/>
</dbReference>